<comment type="pathway">
    <text evidence="2 14">Carbohydrate degradation; glycolysis; pyruvate from D-glyceraldehyde 3-phosphate: step 5/5.</text>
</comment>
<comment type="cofactor">
    <cofactor evidence="1">
        <name>K(+)</name>
        <dbReference type="ChEBI" id="CHEBI:29103"/>
    </cofactor>
</comment>
<keyword evidence="6" id="KW-0479">Metal-binding</keyword>
<keyword evidence="18" id="KW-1185">Reference proteome</keyword>
<evidence type="ECO:0000256" key="13">
    <source>
        <dbReference type="NCBIfam" id="TIGR01064"/>
    </source>
</evidence>
<evidence type="ECO:0000256" key="10">
    <source>
        <dbReference type="ARBA" id="ARBA00022842"/>
    </source>
</evidence>
<proteinExistence type="inferred from homology"/>
<evidence type="ECO:0000256" key="7">
    <source>
        <dbReference type="ARBA" id="ARBA00022741"/>
    </source>
</evidence>
<evidence type="ECO:0000256" key="5">
    <source>
        <dbReference type="ARBA" id="ARBA00022679"/>
    </source>
</evidence>
<dbReference type="NCBIfam" id="NF004491">
    <property type="entry name" value="PRK05826.1"/>
    <property type="match status" value="1"/>
</dbReference>
<dbReference type="EMBL" id="JBGUBD010000010">
    <property type="protein sequence ID" value="MFA9479562.1"/>
    <property type="molecule type" value="Genomic_DNA"/>
</dbReference>
<comment type="similarity">
    <text evidence="3 14">Belongs to the pyruvate kinase family.</text>
</comment>
<dbReference type="SUPFAM" id="SSF51621">
    <property type="entry name" value="Phosphoenolpyruvate/pyruvate domain"/>
    <property type="match status" value="1"/>
</dbReference>
<dbReference type="Proteomes" id="UP001575105">
    <property type="component" value="Unassembled WGS sequence"/>
</dbReference>
<evidence type="ECO:0000313" key="18">
    <source>
        <dbReference type="Proteomes" id="UP001575105"/>
    </source>
</evidence>
<keyword evidence="11 14" id="KW-0324">Glycolysis</keyword>
<comment type="caution">
    <text evidence="17">The sequence shown here is derived from an EMBL/GenBank/DDBJ whole genome shotgun (WGS) entry which is preliminary data.</text>
</comment>
<evidence type="ECO:0000256" key="4">
    <source>
        <dbReference type="ARBA" id="ARBA00012142"/>
    </source>
</evidence>
<keyword evidence="10 14" id="KW-0460">Magnesium</keyword>
<dbReference type="GO" id="GO:0016301">
    <property type="term" value="F:kinase activity"/>
    <property type="evidence" value="ECO:0007669"/>
    <property type="project" value="UniProtKB-KW"/>
</dbReference>
<keyword evidence="12 17" id="KW-0670">Pyruvate</keyword>
<protein>
    <recommendedName>
        <fullName evidence="4 13">Pyruvate kinase</fullName>
        <ecNumber evidence="4 13">2.7.1.40</ecNumber>
    </recommendedName>
</protein>
<dbReference type="InterPro" id="IPR036918">
    <property type="entry name" value="Pyrv_Knase_C_sf"/>
</dbReference>
<evidence type="ECO:0000256" key="8">
    <source>
        <dbReference type="ARBA" id="ARBA00022777"/>
    </source>
</evidence>
<keyword evidence="9" id="KW-0067">ATP-binding</keyword>
<dbReference type="PANTHER" id="PTHR11817">
    <property type="entry name" value="PYRUVATE KINASE"/>
    <property type="match status" value="1"/>
</dbReference>
<dbReference type="Gene3D" id="2.40.33.10">
    <property type="entry name" value="PK beta-barrel domain-like"/>
    <property type="match status" value="1"/>
</dbReference>
<evidence type="ECO:0000259" key="15">
    <source>
        <dbReference type="Pfam" id="PF00224"/>
    </source>
</evidence>
<dbReference type="GO" id="GO:0004743">
    <property type="term" value="F:pyruvate kinase activity"/>
    <property type="evidence" value="ECO:0007669"/>
    <property type="project" value="UniProtKB-EC"/>
</dbReference>
<dbReference type="InterPro" id="IPR011037">
    <property type="entry name" value="Pyrv_Knase-like_insert_dom_sf"/>
</dbReference>
<feature type="domain" description="Pyruvate kinase C-terminal" evidence="16">
    <location>
        <begin position="383"/>
        <end position="495"/>
    </location>
</feature>
<reference evidence="17 18" key="1">
    <citation type="submission" date="2024-08" db="EMBL/GenBank/DDBJ databases">
        <title>Whole-genome sequencing of halo(alkali)philic microorganisms from hypersaline lakes.</title>
        <authorList>
            <person name="Sorokin D.Y."/>
            <person name="Merkel A.Y."/>
            <person name="Messina E."/>
            <person name="Yakimov M."/>
        </authorList>
    </citation>
    <scope>NUCLEOTIDE SEQUENCE [LARGE SCALE GENOMIC DNA]</scope>
    <source>
        <strain evidence="17 18">AB-hyl4</strain>
    </source>
</reference>
<evidence type="ECO:0000256" key="1">
    <source>
        <dbReference type="ARBA" id="ARBA00001958"/>
    </source>
</evidence>
<keyword evidence="8 14" id="KW-0418">Kinase</keyword>
<keyword evidence="7" id="KW-0547">Nucleotide-binding</keyword>
<dbReference type="InterPro" id="IPR018209">
    <property type="entry name" value="Pyrv_Knase_AS"/>
</dbReference>
<evidence type="ECO:0000256" key="2">
    <source>
        <dbReference type="ARBA" id="ARBA00004997"/>
    </source>
</evidence>
<evidence type="ECO:0000259" key="16">
    <source>
        <dbReference type="Pfam" id="PF02887"/>
    </source>
</evidence>
<evidence type="ECO:0000256" key="12">
    <source>
        <dbReference type="ARBA" id="ARBA00023317"/>
    </source>
</evidence>
<sequence length="511" mass="55794">MPASFVLTKIIATVGPACADVTSLARLIEEGAHVFRINFSHGSFDDFHKALTNIREASRQTETPIGILGDLSGPKIRVKPVRENVIHLVTGDCLEFVDHGDETYRDENTDHIIVPTTYSPLVNEVHPGHRVLIDDGAIRTLATERITVDGKPRLVCRVIQPGPLSSKKGVNLPDSDISAPSLTEWDDQCVDWAIAHGVDYLALSFVRKADDIKLLKDQLRSKGRDNRALRSHTRLPIIAKIETPQAVRELNGILEECDGVMVARGDLGVEMDLAEVPVVQKRIISEAHHHGKPVIVATQMLQSMIEAAAPTRAEVSDAANAILDGADALMLSGETAVGKHGDQAVAVLRKVAAVTEQYDAPNHRAAAARPPKLSQASRYRTAALAHGVSVIVKDLDARFVVTWSELGGGARYLSQNRMTVPIIAVSSNEVALRQMCLMFGVTPVWMPRPEDSNVFVRQIDELLLNNKWSEQGQPVVIAKGEPIGTPGVTNKIRIHYVGDVCRLTWHAKEGE</sequence>
<organism evidence="17 18">
    <name type="scientific">Natronomicrosphaera hydrolytica</name>
    <dbReference type="NCBI Taxonomy" id="3242702"/>
    <lineage>
        <taxon>Bacteria</taxon>
        <taxon>Pseudomonadati</taxon>
        <taxon>Planctomycetota</taxon>
        <taxon>Phycisphaerae</taxon>
        <taxon>Phycisphaerales</taxon>
        <taxon>Phycisphaeraceae</taxon>
        <taxon>Natronomicrosphaera</taxon>
    </lineage>
</organism>
<evidence type="ECO:0000313" key="17">
    <source>
        <dbReference type="EMBL" id="MFA9479562.1"/>
    </source>
</evidence>
<dbReference type="InterPro" id="IPR040442">
    <property type="entry name" value="Pyrv_kinase-like_dom_sf"/>
</dbReference>
<name>A0ABV4U9S2_9BACT</name>
<comment type="catalytic activity">
    <reaction evidence="14">
        <text>pyruvate + ATP = phosphoenolpyruvate + ADP + H(+)</text>
        <dbReference type="Rhea" id="RHEA:18157"/>
        <dbReference type="ChEBI" id="CHEBI:15361"/>
        <dbReference type="ChEBI" id="CHEBI:15378"/>
        <dbReference type="ChEBI" id="CHEBI:30616"/>
        <dbReference type="ChEBI" id="CHEBI:58702"/>
        <dbReference type="ChEBI" id="CHEBI:456216"/>
        <dbReference type="EC" id="2.7.1.40"/>
    </reaction>
</comment>
<dbReference type="Pfam" id="PF00224">
    <property type="entry name" value="PK"/>
    <property type="match status" value="1"/>
</dbReference>
<dbReference type="Gene3D" id="3.20.20.60">
    <property type="entry name" value="Phosphoenolpyruvate-binding domains"/>
    <property type="match status" value="1"/>
</dbReference>
<accession>A0ABV4U9S2</accession>
<dbReference type="InterPro" id="IPR015795">
    <property type="entry name" value="Pyrv_Knase_C"/>
</dbReference>
<dbReference type="InterPro" id="IPR001697">
    <property type="entry name" value="Pyr_Knase"/>
</dbReference>
<dbReference type="NCBIfam" id="TIGR01064">
    <property type="entry name" value="pyruv_kin"/>
    <property type="match status" value="1"/>
</dbReference>
<dbReference type="SUPFAM" id="SSF50800">
    <property type="entry name" value="PK beta-barrel domain-like"/>
    <property type="match status" value="1"/>
</dbReference>
<dbReference type="RefSeq" id="WP_425346488.1">
    <property type="nucleotide sequence ID" value="NZ_JBGUBD010000010.1"/>
</dbReference>
<dbReference type="Pfam" id="PF02887">
    <property type="entry name" value="PK_C"/>
    <property type="match status" value="1"/>
</dbReference>
<dbReference type="EC" id="2.7.1.40" evidence="4 13"/>
<dbReference type="PRINTS" id="PR01050">
    <property type="entry name" value="PYRUVTKNASE"/>
</dbReference>
<dbReference type="SUPFAM" id="SSF52935">
    <property type="entry name" value="PK C-terminal domain-like"/>
    <property type="match status" value="1"/>
</dbReference>
<gene>
    <name evidence="17" type="primary">pyk</name>
    <name evidence="17" type="ORF">ACERK3_14830</name>
</gene>
<evidence type="ECO:0000256" key="9">
    <source>
        <dbReference type="ARBA" id="ARBA00022840"/>
    </source>
</evidence>
<dbReference type="PROSITE" id="PS00110">
    <property type="entry name" value="PYRUVATE_KINASE"/>
    <property type="match status" value="1"/>
</dbReference>
<dbReference type="InterPro" id="IPR015813">
    <property type="entry name" value="Pyrv/PenolPyrv_kinase-like_dom"/>
</dbReference>
<dbReference type="Gene3D" id="3.40.1380.20">
    <property type="entry name" value="Pyruvate kinase, C-terminal domain"/>
    <property type="match status" value="1"/>
</dbReference>
<evidence type="ECO:0000256" key="3">
    <source>
        <dbReference type="ARBA" id="ARBA00008663"/>
    </source>
</evidence>
<dbReference type="InterPro" id="IPR015806">
    <property type="entry name" value="Pyrv_Knase_insert_dom_sf"/>
</dbReference>
<keyword evidence="5 14" id="KW-0808">Transferase</keyword>
<dbReference type="InterPro" id="IPR015793">
    <property type="entry name" value="Pyrv_Knase_brl"/>
</dbReference>
<feature type="domain" description="Pyruvate kinase barrel" evidence="15">
    <location>
        <begin position="8"/>
        <end position="345"/>
    </location>
</feature>
<evidence type="ECO:0000256" key="14">
    <source>
        <dbReference type="RuleBase" id="RU000504"/>
    </source>
</evidence>
<evidence type="ECO:0000256" key="11">
    <source>
        <dbReference type="ARBA" id="ARBA00023152"/>
    </source>
</evidence>
<evidence type="ECO:0000256" key="6">
    <source>
        <dbReference type="ARBA" id="ARBA00022723"/>
    </source>
</evidence>